<evidence type="ECO:0000256" key="1">
    <source>
        <dbReference type="ARBA" id="ARBA00005480"/>
    </source>
</evidence>
<gene>
    <name evidence="5" type="ORF">F2P81_007819</name>
</gene>
<comment type="similarity">
    <text evidence="1">Belongs to the eIF4E-binding protein family.</text>
</comment>
<organism evidence="5 6">
    <name type="scientific">Scophthalmus maximus</name>
    <name type="common">Turbot</name>
    <name type="synonym">Psetta maxima</name>
    <dbReference type="NCBI Taxonomy" id="52904"/>
    <lineage>
        <taxon>Eukaryota</taxon>
        <taxon>Metazoa</taxon>
        <taxon>Chordata</taxon>
        <taxon>Craniata</taxon>
        <taxon>Vertebrata</taxon>
        <taxon>Euteleostomi</taxon>
        <taxon>Actinopterygii</taxon>
        <taxon>Neopterygii</taxon>
        <taxon>Teleostei</taxon>
        <taxon>Neoteleostei</taxon>
        <taxon>Acanthomorphata</taxon>
        <taxon>Carangaria</taxon>
        <taxon>Pleuronectiformes</taxon>
        <taxon>Pleuronectoidei</taxon>
        <taxon>Scophthalmidae</taxon>
        <taxon>Scophthalmus</taxon>
    </lineage>
</organism>
<dbReference type="GO" id="GO:0005737">
    <property type="term" value="C:cytoplasm"/>
    <property type="evidence" value="ECO:0007669"/>
    <property type="project" value="TreeGrafter"/>
</dbReference>
<evidence type="ECO:0000313" key="5">
    <source>
        <dbReference type="EMBL" id="KAF0039584.1"/>
    </source>
</evidence>
<accession>A0A6A4T8U4</accession>
<dbReference type="PANTHER" id="PTHR12669:SF5">
    <property type="entry name" value="EUKARYOTIC TRANSLATION INITIATION FACTOR 4E-BINDING PROTEIN 3"/>
    <property type="match status" value="1"/>
</dbReference>
<evidence type="ECO:0000256" key="2">
    <source>
        <dbReference type="ARBA" id="ARBA00022845"/>
    </source>
</evidence>
<name>A0A6A4T8U4_SCOMX</name>
<evidence type="ECO:0000256" key="4">
    <source>
        <dbReference type="SAM" id="MobiDB-lite"/>
    </source>
</evidence>
<comment type="caution">
    <text evidence="5">The sequence shown here is derived from an EMBL/GenBank/DDBJ whole genome shotgun (WGS) entry which is preliminary data.</text>
</comment>
<evidence type="ECO:0000313" key="6">
    <source>
        <dbReference type="Proteomes" id="UP000438429"/>
    </source>
</evidence>
<dbReference type="EMBL" id="VEVO01000007">
    <property type="protein sequence ID" value="KAF0039584.1"/>
    <property type="molecule type" value="Genomic_DNA"/>
</dbReference>
<feature type="compositionally biased region" description="Pro residues" evidence="4">
    <location>
        <begin position="126"/>
        <end position="142"/>
    </location>
</feature>
<dbReference type="InterPro" id="IPR008606">
    <property type="entry name" value="EIF4EBP"/>
</dbReference>
<proteinExistence type="inferred from homology"/>
<evidence type="ECO:0000256" key="3">
    <source>
        <dbReference type="ARBA" id="ARBA00023193"/>
    </source>
</evidence>
<dbReference type="Pfam" id="PF05456">
    <property type="entry name" value="eIF_4EBP"/>
    <property type="match status" value="1"/>
</dbReference>
<dbReference type="PANTHER" id="PTHR12669">
    <property type="entry name" value="EUKARYOTIC TRANSLATION INITIATION FACTOR 4E-BINDING PROTEIN"/>
    <property type="match status" value="1"/>
</dbReference>
<sequence length="290" mass="31216">MSTGTEQVKSCPIPTRVLTLKDWSQLPDCYSQTPGGTLFSTTPGGTRIIYDRKFLLDCRNSPLARTPPCCLPQIPGVTVPATHPMGKLQDLKEEAEEDEKDIAEMNFEQPPPYPGSGPTAPGYPAQGPPPQGYPPQGYPPQGYPVNMEQPNPAYPNYPAGQMGPGGPYQGQPPYQGYPGQPQFGWQGGPPPGPMYGEAPKNTASDLMQSIWLFNINDGLKSSTVTSSVPLGFVRGCRLVGWMCAASAAEDWSVVDDGRPETGRRLIVLDNLLTLPCLLPFFTMSSSVASL</sequence>
<feature type="compositionally biased region" description="Low complexity" evidence="4">
    <location>
        <begin position="116"/>
        <end position="125"/>
    </location>
</feature>
<reference evidence="5 6" key="1">
    <citation type="submission" date="2019-06" db="EMBL/GenBank/DDBJ databases">
        <title>Draft genomes of female and male turbot (Scophthalmus maximus).</title>
        <authorList>
            <person name="Xu H."/>
            <person name="Xu X.-W."/>
            <person name="Shao C."/>
            <person name="Chen S."/>
        </authorList>
    </citation>
    <scope>NUCLEOTIDE SEQUENCE [LARGE SCALE GENOMIC DNA]</scope>
    <source>
        <strain evidence="5">Ysfricsl-2016a</strain>
        <tissue evidence="5">Blood</tissue>
    </source>
</reference>
<dbReference type="GO" id="GO:0008190">
    <property type="term" value="F:eukaryotic initiation factor 4E binding"/>
    <property type="evidence" value="ECO:0007669"/>
    <property type="project" value="InterPro"/>
</dbReference>
<keyword evidence="3" id="KW-0652">Protein synthesis inhibitor</keyword>
<protein>
    <submittedName>
        <fullName evidence="5">Uncharacterized protein</fullName>
    </submittedName>
</protein>
<feature type="region of interest" description="Disordered" evidence="4">
    <location>
        <begin position="106"/>
        <end position="144"/>
    </location>
</feature>
<dbReference type="AlphaFoldDB" id="A0A6A4T8U4"/>
<keyword evidence="2" id="KW-0810">Translation regulation</keyword>
<dbReference type="Proteomes" id="UP000438429">
    <property type="component" value="Unassembled WGS sequence"/>
</dbReference>
<dbReference type="GO" id="GO:0045947">
    <property type="term" value="P:negative regulation of translational initiation"/>
    <property type="evidence" value="ECO:0007669"/>
    <property type="project" value="InterPro"/>
</dbReference>